<gene>
    <name evidence="1" type="ORF">ENY07_06660</name>
</gene>
<proteinExistence type="predicted"/>
<dbReference type="InterPro" id="IPR018724">
    <property type="entry name" value="2OG-Fe_dioxygenase"/>
</dbReference>
<sequence length="219" mass="24615">MRALLARFGQIDDWAGFAASWNDLGRDTYMADGGRYRKRRFAVFNALPGIAEIHRAPHQPHYQSRDYNTLNGGIERWFPPVLPEIAATASLRTILGCCRSLFDALRPGASWHIELHQFRIEARADMRGQPTPEGMHRDGVDYVLVLMIERHNIRSGDTSIHALDGRPLGSFTLTAPLDAALVDDRRVYHGVTAVEPIDPGREAHRDVLVVTFRQQDPPG</sequence>
<dbReference type="EMBL" id="DTQM01000122">
    <property type="protein sequence ID" value="HGC42885.1"/>
    <property type="molecule type" value="Genomic_DNA"/>
</dbReference>
<evidence type="ECO:0000313" key="1">
    <source>
        <dbReference type="EMBL" id="HGC42885.1"/>
    </source>
</evidence>
<reference evidence="1" key="1">
    <citation type="journal article" date="2020" name="mSystems">
        <title>Genome- and Community-Level Interaction Insights into Carbon Utilization and Element Cycling Functions of Hydrothermarchaeota in Hydrothermal Sediment.</title>
        <authorList>
            <person name="Zhou Z."/>
            <person name="Liu Y."/>
            <person name="Xu W."/>
            <person name="Pan J."/>
            <person name="Luo Z.H."/>
            <person name="Li M."/>
        </authorList>
    </citation>
    <scope>NUCLEOTIDE SEQUENCE</scope>
    <source>
        <strain evidence="1">SpSt-997</strain>
    </source>
</reference>
<accession>A0A8J4HBR2</accession>
<evidence type="ECO:0008006" key="2">
    <source>
        <dbReference type="Google" id="ProtNLM"/>
    </source>
</evidence>
<protein>
    <recommendedName>
        <fullName evidence="2">2OG-Fe dioxygenase family protein</fullName>
    </recommendedName>
</protein>
<organism evidence="1">
    <name type="scientific">Acidicaldus sp</name>
    <dbReference type="NCBI Taxonomy" id="1872105"/>
    <lineage>
        <taxon>Bacteria</taxon>
        <taxon>Pseudomonadati</taxon>
        <taxon>Pseudomonadota</taxon>
        <taxon>Alphaproteobacteria</taxon>
        <taxon>Acetobacterales</taxon>
        <taxon>Acetobacteraceae</taxon>
        <taxon>Acidicaldus</taxon>
    </lineage>
</organism>
<dbReference type="GO" id="GO:0051213">
    <property type="term" value="F:dioxygenase activity"/>
    <property type="evidence" value="ECO:0007669"/>
    <property type="project" value="InterPro"/>
</dbReference>
<comment type="caution">
    <text evidence="1">The sequence shown here is derived from an EMBL/GenBank/DDBJ whole genome shotgun (WGS) entry which is preliminary data.</text>
</comment>
<dbReference type="Gene3D" id="2.60.120.620">
    <property type="entry name" value="q2cbj1_9rhob like domain"/>
    <property type="match status" value="1"/>
</dbReference>
<name>A0A8J4HBR2_9PROT</name>
<dbReference type="AlphaFoldDB" id="A0A8J4HBR2"/>
<dbReference type="Pfam" id="PF10014">
    <property type="entry name" value="2OG-Fe_Oxy_2"/>
    <property type="match status" value="1"/>
</dbReference>